<accession>A0A8X8A7B4</accession>
<evidence type="ECO:0000313" key="2">
    <source>
        <dbReference type="Proteomes" id="UP000886885"/>
    </source>
</evidence>
<dbReference type="EMBL" id="JAAWWB010000005">
    <property type="protein sequence ID" value="KAG6783014.1"/>
    <property type="molecule type" value="Genomic_DNA"/>
</dbReference>
<evidence type="ECO:0000313" key="1">
    <source>
        <dbReference type="EMBL" id="KAG6783014.1"/>
    </source>
</evidence>
<name>A0A8X8A7B4_POPTO</name>
<dbReference type="Proteomes" id="UP000886885">
    <property type="component" value="Chromosome 3A"/>
</dbReference>
<gene>
    <name evidence="1" type="ORF">POTOM_012444</name>
</gene>
<dbReference type="AlphaFoldDB" id="A0A8X8A7B4"/>
<dbReference type="OrthoDB" id="1728105at2759"/>
<sequence>MSPKTAQIRLVSSHPELCYCYPYNNDPHMYVFVRKKGYASRIVVQRSTEEESLHVIKFWRDSDIQMDAKEISTTNKSVPARVMDPLVS</sequence>
<comment type="caution">
    <text evidence="1">The sequence shown here is derived from an EMBL/GenBank/DDBJ whole genome shotgun (WGS) entry which is preliminary data.</text>
</comment>
<keyword evidence="2" id="KW-1185">Reference proteome</keyword>
<organism evidence="1 2">
    <name type="scientific">Populus tomentosa</name>
    <name type="common">Chinese white poplar</name>
    <dbReference type="NCBI Taxonomy" id="118781"/>
    <lineage>
        <taxon>Eukaryota</taxon>
        <taxon>Viridiplantae</taxon>
        <taxon>Streptophyta</taxon>
        <taxon>Embryophyta</taxon>
        <taxon>Tracheophyta</taxon>
        <taxon>Spermatophyta</taxon>
        <taxon>Magnoliopsida</taxon>
        <taxon>eudicotyledons</taxon>
        <taxon>Gunneridae</taxon>
        <taxon>Pentapetalae</taxon>
        <taxon>rosids</taxon>
        <taxon>fabids</taxon>
        <taxon>Malpighiales</taxon>
        <taxon>Salicaceae</taxon>
        <taxon>Saliceae</taxon>
        <taxon>Populus</taxon>
    </lineage>
</organism>
<proteinExistence type="predicted"/>
<protein>
    <submittedName>
        <fullName evidence="1">Uncharacterized protein</fullName>
    </submittedName>
</protein>
<reference evidence="1" key="1">
    <citation type="journal article" date="2020" name="bioRxiv">
        <title>Hybrid origin of Populus tomentosa Carr. identified through genome sequencing and phylogenomic analysis.</title>
        <authorList>
            <person name="An X."/>
            <person name="Gao K."/>
            <person name="Chen Z."/>
            <person name="Li J."/>
            <person name="Yang X."/>
            <person name="Yang X."/>
            <person name="Zhou J."/>
            <person name="Guo T."/>
            <person name="Zhao T."/>
            <person name="Huang S."/>
            <person name="Miao D."/>
            <person name="Khan W.U."/>
            <person name="Rao P."/>
            <person name="Ye M."/>
            <person name="Lei B."/>
            <person name="Liao W."/>
            <person name="Wang J."/>
            <person name="Ji L."/>
            <person name="Li Y."/>
            <person name="Guo B."/>
            <person name="Mustafa N.S."/>
            <person name="Li S."/>
            <person name="Yun Q."/>
            <person name="Keller S.R."/>
            <person name="Mao J."/>
            <person name="Zhang R."/>
            <person name="Strauss S.H."/>
        </authorList>
    </citation>
    <scope>NUCLEOTIDE SEQUENCE</scope>
    <source>
        <strain evidence="1">GM15</strain>
        <tissue evidence="1">Leaf</tissue>
    </source>
</reference>